<dbReference type="RefSeq" id="WP_115533176.1">
    <property type="nucleotide sequence ID" value="NZ_QRGA01000005.1"/>
</dbReference>
<sequence length="86" mass="9580">MSHHLTNQAWEIELRSNQKLVFLALAHLSQQSTKESAPTVRRLAFMCGLSDSGVRDQLEQLVAAARVERVTTPEGPGYRIYLGGRS</sequence>
<dbReference type="Proteomes" id="UP000256838">
    <property type="component" value="Unassembled WGS sequence"/>
</dbReference>
<gene>
    <name evidence="1" type="ORF">DWV00_08745</name>
</gene>
<keyword evidence="2" id="KW-1185">Reference proteome</keyword>
<comment type="caution">
    <text evidence="1">The sequence shown here is derived from an EMBL/GenBank/DDBJ whole genome shotgun (WGS) entry which is preliminary data.</text>
</comment>
<name>A0A3D8K194_9BURK</name>
<evidence type="ECO:0000313" key="2">
    <source>
        <dbReference type="Proteomes" id="UP000256838"/>
    </source>
</evidence>
<protein>
    <recommendedName>
        <fullName evidence="3">Helix-turn-helix domain-containing protein</fullName>
    </recommendedName>
</protein>
<proteinExistence type="predicted"/>
<dbReference type="OrthoDB" id="9114505at2"/>
<organism evidence="1 2">
    <name type="scientific">Trinickia dinghuensis</name>
    <dbReference type="NCBI Taxonomy" id="2291023"/>
    <lineage>
        <taxon>Bacteria</taxon>
        <taxon>Pseudomonadati</taxon>
        <taxon>Pseudomonadota</taxon>
        <taxon>Betaproteobacteria</taxon>
        <taxon>Burkholderiales</taxon>
        <taxon>Burkholderiaceae</taxon>
        <taxon>Trinickia</taxon>
    </lineage>
</organism>
<dbReference type="AlphaFoldDB" id="A0A3D8K194"/>
<accession>A0A3D8K194</accession>
<evidence type="ECO:0008006" key="3">
    <source>
        <dbReference type="Google" id="ProtNLM"/>
    </source>
</evidence>
<evidence type="ECO:0000313" key="1">
    <source>
        <dbReference type="EMBL" id="RDU99203.1"/>
    </source>
</evidence>
<reference evidence="1 2" key="1">
    <citation type="submission" date="2018-08" db="EMBL/GenBank/DDBJ databases">
        <title>Paraburkholderia sp. DHOM06 isolated from forest soil.</title>
        <authorList>
            <person name="Gao Z.-H."/>
            <person name="Qiu L.-H."/>
        </authorList>
    </citation>
    <scope>NUCLEOTIDE SEQUENCE [LARGE SCALE GENOMIC DNA]</scope>
    <source>
        <strain evidence="1 2">DHOM06</strain>
    </source>
</reference>
<dbReference type="EMBL" id="QRGA01000005">
    <property type="protein sequence ID" value="RDU99203.1"/>
    <property type="molecule type" value="Genomic_DNA"/>
</dbReference>